<evidence type="ECO:0000313" key="1">
    <source>
        <dbReference type="EMBL" id="MEM5405404.1"/>
    </source>
</evidence>
<dbReference type="EMBL" id="JAYMRU010000041">
    <property type="protein sequence ID" value="MEM5405404.1"/>
    <property type="molecule type" value="Genomic_DNA"/>
</dbReference>
<reference evidence="1" key="1">
    <citation type="submission" date="2024-01" db="EMBL/GenBank/DDBJ databases">
        <title>The diversity of rhizobia nodulating Mimosa spp. in eleven states of Brazil covering several biomes is determined by host plant, location, and edaphic factors.</title>
        <authorList>
            <person name="Rouws L."/>
            <person name="Barauna A."/>
            <person name="Beukes C."/>
            <person name="De Faria S.M."/>
            <person name="Gross E."/>
            <person name="Dos Reis Junior F.B."/>
            <person name="Simon M."/>
            <person name="Maluk M."/>
            <person name="Odee D.W."/>
            <person name="Kenicer G."/>
            <person name="Young J.P.W."/>
            <person name="Reis V.M."/>
            <person name="Zilli J."/>
            <person name="James E.K."/>
        </authorList>
    </citation>
    <scope>NUCLEOTIDE SEQUENCE</scope>
    <source>
        <strain evidence="1">JPY452</strain>
    </source>
</reference>
<name>A0ACC6RVF8_9BURK</name>
<keyword evidence="2" id="KW-1185">Reference proteome</keyword>
<evidence type="ECO:0000313" key="2">
    <source>
        <dbReference type="Proteomes" id="UP001392318"/>
    </source>
</evidence>
<protein>
    <submittedName>
        <fullName evidence="1">Uncharacterized protein</fullName>
    </submittedName>
</protein>
<comment type="caution">
    <text evidence="1">The sequence shown here is derived from an EMBL/GenBank/DDBJ whole genome shotgun (WGS) entry which is preliminary data.</text>
</comment>
<accession>A0ACC6RVF8</accession>
<sequence>MAWVCALFASRCSESISAATLSPDATLAAIARRTSSALSTPAGTGAKPIC</sequence>
<gene>
    <name evidence="1" type="ORF">VSR83_36265</name>
</gene>
<dbReference type="Proteomes" id="UP001392318">
    <property type="component" value="Unassembled WGS sequence"/>
</dbReference>
<proteinExistence type="predicted"/>
<organism evidence="1 2">
    <name type="scientific">Paraburkholderia unamae</name>
    <dbReference type="NCBI Taxonomy" id="219649"/>
    <lineage>
        <taxon>Bacteria</taxon>
        <taxon>Pseudomonadati</taxon>
        <taxon>Pseudomonadota</taxon>
        <taxon>Betaproteobacteria</taxon>
        <taxon>Burkholderiales</taxon>
        <taxon>Burkholderiaceae</taxon>
        <taxon>Paraburkholderia</taxon>
    </lineage>
</organism>